<dbReference type="AlphaFoldDB" id="A0AAV6IX40"/>
<keyword evidence="2" id="KW-1133">Transmembrane helix</keyword>
<dbReference type="EMBL" id="JACTNZ010000009">
    <property type="protein sequence ID" value="KAG5531420.1"/>
    <property type="molecule type" value="Genomic_DNA"/>
</dbReference>
<keyword evidence="4" id="KW-1185">Reference proteome</keyword>
<dbReference type="PANTHER" id="PTHR33416:SF17">
    <property type="entry name" value="PROTEIN KAKU4"/>
    <property type="match status" value="1"/>
</dbReference>
<evidence type="ECO:0000313" key="3">
    <source>
        <dbReference type="EMBL" id="KAG5531420.1"/>
    </source>
</evidence>
<proteinExistence type="predicted"/>
<dbReference type="GO" id="GO:0071763">
    <property type="term" value="P:nuclear membrane organization"/>
    <property type="evidence" value="ECO:0007669"/>
    <property type="project" value="TreeGrafter"/>
</dbReference>
<sequence>MASVSRRRPTTNERSGAGGKIVRGRQIAAARARTPYDRPVAAGDAPSPNPNWLTGLIFPTSRIIATGATKLFSSVFGPETSSSSSSSGTDSSSEDGMDDGNDDYDVPYDDGGRLDEWSGGCAMVALWSRRRRGSGGGGVEWWSGGVVVVVVVEVVVVVVVVVVQWRRRRRDSGGGGGLEWWWWWWWSGCKSGGGGGGMVVECKYTNSVKIK</sequence>
<feature type="transmembrane region" description="Helical" evidence="2">
    <location>
        <begin position="141"/>
        <end position="163"/>
    </location>
</feature>
<protein>
    <submittedName>
        <fullName evidence="3">Uncharacterized protein</fullName>
    </submittedName>
</protein>
<dbReference type="GO" id="GO:0005635">
    <property type="term" value="C:nuclear envelope"/>
    <property type="evidence" value="ECO:0007669"/>
    <property type="project" value="TreeGrafter"/>
</dbReference>
<keyword evidence="2" id="KW-0472">Membrane</keyword>
<dbReference type="PANTHER" id="PTHR33416">
    <property type="entry name" value="NUCLEAR PORE COMPLEX PROTEIN NUP1"/>
    <property type="match status" value="1"/>
</dbReference>
<feature type="compositionally biased region" description="Acidic residues" evidence="1">
    <location>
        <begin position="92"/>
        <end position="108"/>
    </location>
</feature>
<evidence type="ECO:0000256" key="1">
    <source>
        <dbReference type="SAM" id="MobiDB-lite"/>
    </source>
</evidence>
<gene>
    <name evidence="3" type="ORF">RHGRI_026142</name>
</gene>
<dbReference type="Proteomes" id="UP000823749">
    <property type="component" value="Chromosome 9"/>
</dbReference>
<evidence type="ECO:0000256" key="2">
    <source>
        <dbReference type="SAM" id="Phobius"/>
    </source>
</evidence>
<reference evidence="3" key="1">
    <citation type="submission" date="2020-08" db="EMBL/GenBank/DDBJ databases">
        <title>Plant Genome Project.</title>
        <authorList>
            <person name="Zhang R.-G."/>
        </authorList>
    </citation>
    <scope>NUCLEOTIDE SEQUENCE</scope>
    <source>
        <strain evidence="3">WSP0</strain>
        <tissue evidence="3">Leaf</tissue>
    </source>
</reference>
<feature type="compositionally biased region" description="Low complexity" evidence="1">
    <location>
        <begin position="75"/>
        <end position="91"/>
    </location>
</feature>
<comment type="caution">
    <text evidence="3">The sequence shown here is derived from an EMBL/GenBank/DDBJ whole genome shotgun (WGS) entry which is preliminary data.</text>
</comment>
<accession>A0AAV6IX40</accession>
<name>A0AAV6IX40_9ERIC</name>
<keyword evidence="2" id="KW-0812">Transmembrane</keyword>
<feature type="region of interest" description="Disordered" evidence="1">
    <location>
        <begin position="75"/>
        <end position="109"/>
    </location>
</feature>
<organism evidence="3 4">
    <name type="scientific">Rhododendron griersonianum</name>
    <dbReference type="NCBI Taxonomy" id="479676"/>
    <lineage>
        <taxon>Eukaryota</taxon>
        <taxon>Viridiplantae</taxon>
        <taxon>Streptophyta</taxon>
        <taxon>Embryophyta</taxon>
        <taxon>Tracheophyta</taxon>
        <taxon>Spermatophyta</taxon>
        <taxon>Magnoliopsida</taxon>
        <taxon>eudicotyledons</taxon>
        <taxon>Gunneridae</taxon>
        <taxon>Pentapetalae</taxon>
        <taxon>asterids</taxon>
        <taxon>Ericales</taxon>
        <taxon>Ericaceae</taxon>
        <taxon>Ericoideae</taxon>
        <taxon>Rhodoreae</taxon>
        <taxon>Rhododendron</taxon>
    </lineage>
</organism>
<feature type="region of interest" description="Disordered" evidence="1">
    <location>
        <begin position="1"/>
        <end position="51"/>
    </location>
</feature>
<evidence type="ECO:0000313" key="4">
    <source>
        <dbReference type="Proteomes" id="UP000823749"/>
    </source>
</evidence>